<dbReference type="GO" id="GO:0016682">
    <property type="term" value="F:oxidoreductase activity, acting on diphenols and related substances as donors, oxygen as acceptor"/>
    <property type="evidence" value="ECO:0007669"/>
    <property type="project" value="InterPro"/>
</dbReference>
<dbReference type="NCBIfam" id="TIGR01433">
    <property type="entry name" value="CyoA"/>
    <property type="match status" value="1"/>
</dbReference>
<dbReference type="InterPro" id="IPR002429">
    <property type="entry name" value="CcO_II-like_C"/>
</dbReference>
<feature type="domain" description="Cytochrome oxidase subunit II transmembrane region profile" evidence="18">
    <location>
        <begin position="17"/>
        <end position="114"/>
    </location>
</feature>
<evidence type="ECO:0000256" key="2">
    <source>
        <dbReference type="ARBA" id="ARBA00007866"/>
    </source>
</evidence>
<dbReference type="GO" id="GO:0005507">
    <property type="term" value="F:copper ion binding"/>
    <property type="evidence" value="ECO:0007669"/>
    <property type="project" value="InterPro"/>
</dbReference>
<dbReference type="InterPro" id="IPR006333">
    <property type="entry name" value="Cyt_o_ubiquinol_oxidase_su2"/>
</dbReference>
<dbReference type="GO" id="GO:0009486">
    <property type="term" value="F:cytochrome bo3 ubiquinol oxidase activity"/>
    <property type="evidence" value="ECO:0007669"/>
    <property type="project" value="InterPro"/>
</dbReference>
<keyword evidence="12" id="KW-0564">Palmitate</keyword>
<dbReference type="GO" id="GO:0005886">
    <property type="term" value="C:plasma membrane"/>
    <property type="evidence" value="ECO:0007669"/>
    <property type="project" value="UniProtKB-SubCell"/>
</dbReference>
<feature type="compositionally biased region" description="Polar residues" evidence="15">
    <location>
        <begin position="286"/>
        <end position="308"/>
    </location>
</feature>
<proteinExistence type="inferred from homology"/>
<evidence type="ECO:0000256" key="9">
    <source>
        <dbReference type="ARBA" id="ARBA00022989"/>
    </source>
</evidence>
<dbReference type="PROSITE" id="PS51257">
    <property type="entry name" value="PROKAR_LIPOPROTEIN"/>
    <property type="match status" value="1"/>
</dbReference>
<keyword evidence="7" id="KW-0732">Signal</keyword>
<keyword evidence="13" id="KW-0449">Lipoprotein</keyword>
<accession>A0A0D0SR80</accession>
<comment type="caution">
    <text evidence="19">The sequence shown here is derived from an EMBL/GenBank/DDBJ whole genome shotgun (WGS) entry which is preliminary data.</text>
</comment>
<feature type="transmembrane region" description="Helical" evidence="16">
    <location>
        <begin position="7"/>
        <end position="27"/>
    </location>
</feature>
<dbReference type="RefSeq" id="WP_043046417.1">
    <property type="nucleotide sequence ID" value="NZ_JXCQ01000002.1"/>
</dbReference>
<evidence type="ECO:0000256" key="3">
    <source>
        <dbReference type="ARBA" id="ARBA00022448"/>
    </source>
</evidence>
<evidence type="ECO:0000313" key="20">
    <source>
        <dbReference type="Proteomes" id="UP000032210"/>
    </source>
</evidence>
<dbReference type="PROSITE" id="PS50999">
    <property type="entry name" value="COX2_TM"/>
    <property type="match status" value="1"/>
</dbReference>
<comment type="subcellular location">
    <subcellularLocation>
        <location evidence="1">Cell membrane</location>
        <topology evidence="1">Multi-pass membrane protein</topology>
    </subcellularLocation>
</comment>
<feature type="region of interest" description="Disordered" evidence="15">
    <location>
        <begin position="280"/>
        <end position="314"/>
    </location>
</feature>
<dbReference type="PATRIC" id="fig|294.125.peg.215"/>
<feature type="transmembrane region" description="Helical" evidence="16">
    <location>
        <begin position="39"/>
        <end position="63"/>
    </location>
</feature>
<dbReference type="Gene3D" id="1.10.287.90">
    <property type="match status" value="1"/>
</dbReference>
<gene>
    <name evidence="19" type="primary">cyoA_1</name>
    <name evidence="19" type="ORF">PFLU3_02100</name>
</gene>
<evidence type="ECO:0000256" key="8">
    <source>
        <dbReference type="ARBA" id="ARBA00022982"/>
    </source>
</evidence>
<evidence type="ECO:0000259" key="18">
    <source>
        <dbReference type="PROSITE" id="PS50999"/>
    </source>
</evidence>
<dbReference type="InterPro" id="IPR045187">
    <property type="entry name" value="CcO_II"/>
</dbReference>
<dbReference type="PROSITE" id="PS50857">
    <property type="entry name" value="COX2_CUA"/>
    <property type="match status" value="1"/>
</dbReference>
<feature type="transmembrane region" description="Helical" evidence="16">
    <location>
        <begin position="84"/>
        <end position="104"/>
    </location>
</feature>
<dbReference type="Pfam" id="PF00116">
    <property type="entry name" value="COX2"/>
    <property type="match status" value="1"/>
</dbReference>
<reference evidence="19 20" key="1">
    <citation type="submission" date="2015-01" db="EMBL/GenBank/DDBJ databases">
        <title>Genome sequence of the beneficial rhizobacterium Pseudomonas fluorescens 2-79.</title>
        <authorList>
            <person name="Thuermer A."/>
            <person name="Daniel R."/>
        </authorList>
    </citation>
    <scope>NUCLEOTIDE SEQUENCE [LARGE SCALE GENOMIC DNA]</scope>
    <source>
        <strain evidence="19 20">2-79</strain>
    </source>
</reference>
<dbReference type="InterPro" id="IPR034227">
    <property type="entry name" value="CuRO_UO_II"/>
</dbReference>
<dbReference type="SUPFAM" id="SSF81464">
    <property type="entry name" value="Cytochrome c oxidase subunit II-like, transmembrane region"/>
    <property type="match status" value="1"/>
</dbReference>
<evidence type="ECO:0000256" key="1">
    <source>
        <dbReference type="ARBA" id="ARBA00004651"/>
    </source>
</evidence>
<dbReference type="PANTHER" id="PTHR22888">
    <property type="entry name" value="CYTOCHROME C OXIDASE, SUBUNIT II"/>
    <property type="match status" value="1"/>
</dbReference>
<evidence type="ECO:0000256" key="14">
    <source>
        <dbReference type="PIRNR" id="PIRNR000292"/>
    </source>
</evidence>
<evidence type="ECO:0000256" key="4">
    <source>
        <dbReference type="ARBA" id="ARBA00022475"/>
    </source>
</evidence>
<dbReference type="SUPFAM" id="SSF49503">
    <property type="entry name" value="Cupredoxins"/>
    <property type="match status" value="1"/>
</dbReference>
<dbReference type="InterPro" id="IPR011759">
    <property type="entry name" value="Cyt_c_oxidase_su2_TM_dom"/>
</dbReference>
<dbReference type="Proteomes" id="UP000032210">
    <property type="component" value="Unassembled WGS sequence"/>
</dbReference>
<evidence type="ECO:0000256" key="16">
    <source>
        <dbReference type="SAM" id="Phobius"/>
    </source>
</evidence>
<keyword evidence="11 14" id="KW-0472">Membrane</keyword>
<dbReference type="InterPro" id="IPR010514">
    <property type="entry name" value="COX_ARM"/>
</dbReference>
<keyword evidence="3 14" id="KW-0813">Transport</keyword>
<protein>
    <recommendedName>
        <fullName evidence="14">Ubiquinol oxidase subunit 2</fullName>
    </recommendedName>
</protein>
<comment type="similarity">
    <text evidence="2 14">Belongs to the cytochrome c oxidase subunit 2 family.</text>
</comment>
<organism evidence="19 20">
    <name type="scientific">Pseudomonas fluorescens</name>
    <dbReference type="NCBI Taxonomy" id="294"/>
    <lineage>
        <taxon>Bacteria</taxon>
        <taxon>Pseudomonadati</taxon>
        <taxon>Pseudomonadota</taxon>
        <taxon>Gammaproteobacteria</taxon>
        <taxon>Pseudomonadales</taxon>
        <taxon>Pseudomonadaceae</taxon>
        <taxon>Pseudomonas</taxon>
    </lineage>
</organism>
<sequence length="314" mass="34715">MKRAIGYCLVYIASIFLLTGCNLIVFNPKGQVATDERDLILLATGLMLLVVVPVIVLTFVFAYRYRATNKKARYSPRWASSHKIEAVVWGVPLLIIIALGWVTWKTTHALDPYRPLDSQTPPINVQVVATDWKWLFIYPDLGIASVNELALPVHTPVSFTVTSDAAMTSFFIPALGGQIYAMAGMQTKLHLIANETGEFRGIAANYNGPGFSDMHFATLSLSPADFQAWVAKVKGAAAPLDQARYAQLAKPTIRHPVAYYSTVQERLFLDIVDKYEGMNKARKPQRNQAQSNGAESNGTGTRTDQHPSLLTEEQ</sequence>
<dbReference type="GO" id="GO:0042773">
    <property type="term" value="P:ATP synthesis coupled electron transport"/>
    <property type="evidence" value="ECO:0007669"/>
    <property type="project" value="TreeGrafter"/>
</dbReference>
<keyword evidence="9 16" id="KW-1133">Transmembrane helix</keyword>
<keyword evidence="8 14" id="KW-0249">Electron transport</keyword>
<dbReference type="AlphaFoldDB" id="A0A0D0SR80"/>
<dbReference type="Gene3D" id="2.60.40.420">
    <property type="entry name" value="Cupredoxins - blue copper proteins"/>
    <property type="match status" value="1"/>
</dbReference>
<keyword evidence="6 16" id="KW-0812">Transmembrane</keyword>
<name>A0A0D0SR80_PSEFL</name>
<evidence type="ECO:0000256" key="5">
    <source>
        <dbReference type="ARBA" id="ARBA00022660"/>
    </source>
</evidence>
<dbReference type="InterPro" id="IPR036257">
    <property type="entry name" value="Cyt_c_oxidase_su2_TM_sf"/>
</dbReference>
<evidence type="ECO:0000256" key="13">
    <source>
        <dbReference type="ARBA" id="ARBA00023288"/>
    </source>
</evidence>
<keyword evidence="5 14" id="KW-0679">Respiratory chain</keyword>
<dbReference type="CDD" id="cd04212">
    <property type="entry name" value="CuRO_UO_II"/>
    <property type="match status" value="1"/>
</dbReference>
<keyword evidence="4 14" id="KW-1003">Cell membrane</keyword>
<dbReference type="InterPro" id="IPR008972">
    <property type="entry name" value="Cupredoxin"/>
</dbReference>
<evidence type="ECO:0000259" key="17">
    <source>
        <dbReference type="PROSITE" id="PS50857"/>
    </source>
</evidence>
<evidence type="ECO:0000256" key="10">
    <source>
        <dbReference type="ARBA" id="ARBA00023002"/>
    </source>
</evidence>
<keyword evidence="10 14" id="KW-0560">Oxidoreductase</keyword>
<dbReference type="GO" id="GO:0004129">
    <property type="term" value="F:cytochrome-c oxidase activity"/>
    <property type="evidence" value="ECO:0007669"/>
    <property type="project" value="UniProtKB-UniRule"/>
</dbReference>
<evidence type="ECO:0000256" key="7">
    <source>
        <dbReference type="ARBA" id="ARBA00022729"/>
    </source>
</evidence>
<evidence type="ECO:0000313" key="19">
    <source>
        <dbReference type="EMBL" id="KIR24318.1"/>
    </source>
</evidence>
<evidence type="ECO:0000256" key="6">
    <source>
        <dbReference type="ARBA" id="ARBA00022692"/>
    </source>
</evidence>
<feature type="domain" description="Cytochrome oxidase subunit II copper A binding" evidence="17">
    <location>
        <begin position="120"/>
        <end position="232"/>
    </location>
</feature>
<dbReference type="PANTHER" id="PTHR22888:SF18">
    <property type="entry name" value="CYTOCHROME BO(3) UBIQUINOL OXIDASE SUBUNIT 2"/>
    <property type="match status" value="1"/>
</dbReference>
<evidence type="ECO:0000256" key="12">
    <source>
        <dbReference type="ARBA" id="ARBA00023139"/>
    </source>
</evidence>
<dbReference type="EMBL" id="JXCQ01000002">
    <property type="protein sequence ID" value="KIR24318.1"/>
    <property type="molecule type" value="Genomic_DNA"/>
</dbReference>
<dbReference type="PIRSF" id="PIRSF000292">
    <property type="entry name" value="Ubi_od_II"/>
    <property type="match status" value="1"/>
</dbReference>
<evidence type="ECO:0000256" key="15">
    <source>
        <dbReference type="SAM" id="MobiDB-lite"/>
    </source>
</evidence>
<dbReference type="Pfam" id="PF06481">
    <property type="entry name" value="COX_ARM"/>
    <property type="match status" value="1"/>
</dbReference>
<evidence type="ECO:0000256" key="11">
    <source>
        <dbReference type="ARBA" id="ARBA00023136"/>
    </source>
</evidence>